<protein>
    <submittedName>
        <fullName evidence="1">Uncharacterized protein</fullName>
    </submittedName>
</protein>
<keyword evidence="2" id="KW-1185">Reference proteome</keyword>
<name>A0ABN8PGN4_9CNID</name>
<evidence type="ECO:0000313" key="2">
    <source>
        <dbReference type="Proteomes" id="UP001159405"/>
    </source>
</evidence>
<reference evidence="1 2" key="1">
    <citation type="submission" date="2022-05" db="EMBL/GenBank/DDBJ databases">
        <authorList>
            <consortium name="Genoscope - CEA"/>
            <person name="William W."/>
        </authorList>
    </citation>
    <scope>NUCLEOTIDE SEQUENCE [LARGE SCALE GENOMIC DNA]</scope>
</reference>
<evidence type="ECO:0000313" key="1">
    <source>
        <dbReference type="EMBL" id="CAH3140803.1"/>
    </source>
</evidence>
<gene>
    <name evidence="1" type="ORF">PLOB_00041394</name>
</gene>
<proteinExistence type="predicted"/>
<accession>A0ABN8PGN4</accession>
<comment type="caution">
    <text evidence="1">The sequence shown here is derived from an EMBL/GenBank/DDBJ whole genome shotgun (WGS) entry which is preliminary data.</text>
</comment>
<feature type="non-terminal residue" evidence="1">
    <location>
        <position position="1"/>
    </location>
</feature>
<sequence length="265" mass="30164">FFRVFRRVVYLRNRRLPLKWGKSSVLYLCIQKCAQKMPPIKKKKRTKVDRNFGEQDVTLSYILPTEETESSESGKLSETNEVVKHLSRTRLDKENTPRRAKSWFAQRKEGDPYDADSEPEHGAIPLTAMTIDQNIPLDKQLFHSRLSPVHTDHSTPSIAPNCGYQTSDCYGFDDMPSPLPFSPVGQPVLPPSFVPSSPGSVSVTSSITSISPGKRKADPRIFDVPIERPSKKMKKKKTKLLVNEDWVYELKAQFQEVEMVDLVID</sequence>
<dbReference type="EMBL" id="CALNXK010000065">
    <property type="protein sequence ID" value="CAH3140803.1"/>
    <property type="molecule type" value="Genomic_DNA"/>
</dbReference>
<dbReference type="Proteomes" id="UP001159405">
    <property type="component" value="Unassembled WGS sequence"/>
</dbReference>
<organism evidence="1 2">
    <name type="scientific">Porites lobata</name>
    <dbReference type="NCBI Taxonomy" id="104759"/>
    <lineage>
        <taxon>Eukaryota</taxon>
        <taxon>Metazoa</taxon>
        <taxon>Cnidaria</taxon>
        <taxon>Anthozoa</taxon>
        <taxon>Hexacorallia</taxon>
        <taxon>Scleractinia</taxon>
        <taxon>Fungiina</taxon>
        <taxon>Poritidae</taxon>
        <taxon>Porites</taxon>
    </lineage>
</organism>